<dbReference type="EMBL" id="JACHXM010000018">
    <property type="protein sequence ID" value="MBB3142197.1"/>
    <property type="molecule type" value="Genomic_DNA"/>
</dbReference>
<gene>
    <name evidence="2" type="ORF">FHR96_003084</name>
</gene>
<reference evidence="2 3" key="1">
    <citation type="submission" date="2020-08" db="EMBL/GenBank/DDBJ databases">
        <title>Genomic Encyclopedia of Type Strains, Phase III (KMG-III): the genomes of soil and plant-associated and newly described type strains.</title>
        <authorList>
            <person name="Whitman W."/>
        </authorList>
    </citation>
    <scope>NUCLEOTIDE SEQUENCE [LARGE SCALE GENOMIC DNA]</scope>
    <source>
        <strain evidence="2 3">CECT 5995</strain>
    </source>
</reference>
<feature type="region of interest" description="Disordered" evidence="1">
    <location>
        <begin position="1"/>
        <end position="102"/>
    </location>
</feature>
<sequence length="142" mass="14498">MAKSPAKPRAGRRTAASAETATASPEDIAVPPEAGAETATSEPAEERQDVPGAGSPEDEPAPAAAEGEGAPASDAEPSPDAAPPREDSAEEGVAPQRATSAGMVEAKLKVRWASGGRPHEAGETVPMTRGTYERLKKFGRVE</sequence>
<dbReference type="Proteomes" id="UP000525987">
    <property type="component" value="Unassembled WGS sequence"/>
</dbReference>
<evidence type="ECO:0000256" key="1">
    <source>
        <dbReference type="SAM" id="MobiDB-lite"/>
    </source>
</evidence>
<comment type="caution">
    <text evidence="2">The sequence shown here is derived from an EMBL/GenBank/DDBJ whole genome shotgun (WGS) entry which is preliminary data.</text>
</comment>
<evidence type="ECO:0000313" key="2">
    <source>
        <dbReference type="EMBL" id="MBB3142197.1"/>
    </source>
</evidence>
<keyword evidence="3" id="KW-1185">Reference proteome</keyword>
<protein>
    <submittedName>
        <fullName evidence="2">Uncharacterized protein</fullName>
    </submittedName>
</protein>
<feature type="compositionally biased region" description="Low complexity" evidence="1">
    <location>
        <begin position="51"/>
        <end position="79"/>
    </location>
</feature>
<accession>A0A7W5BZV6</accession>
<dbReference type="AlphaFoldDB" id="A0A7W5BZV6"/>
<feature type="compositionally biased region" description="Low complexity" evidence="1">
    <location>
        <begin position="13"/>
        <end position="23"/>
    </location>
</feature>
<organism evidence="2 3">
    <name type="scientific">Halomonas organivorans</name>
    <dbReference type="NCBI Taxonomy" id="257772"/>
    <lineage>
        <taxon>Bacteria</taxon>
        <taxon>Pseudomonadati</taxon>
        <taxon>Pseudomonadota</taxon>
        <taxon>Gammaproteobacteria</taxon>
        <taxon>Oceanospirillales</taxon>
        <taxon>Halomonadaceae</taxon>
        <taxon>Halomonas</taxon>
    </lineage>
</organism>
<name>A0A7W5BZV6_9GAMM</name>
<evidence type="ECO:0000313" key="3">
    <source>
        <dbReference type="Proteomes" id="UP000525987"/>
    </source>
</evidence>
<dbReference type="RefSeq" id="WP_183388556.1">
    <property type="nucleotide sequence ID" value="NZ_JACHXM010000018.1"/>
</dbReference>
<proteinExistence type="predicted"/>